<feature type="domain" description="Polymerase/histidinol phosphatase N-terminal" evidence="9">
    <location>
        <begin position="11"/>
        <end position="95"/>
    </location>
</feature>
<dbReference type="InterPro" id="IPR004013">
    <property type="entry name" value="PHP_dom"/>
</dbReference>
<proteinExistence type="inferred from homology"/>
<comment type="similarity">
    <text evidence="2 8">Belongs to the PHP hydrolase family. HisK subfamily.</text>
</comment>
<dbReference type="Pfam" id="PF02811">
    <property type="entry name" value="PHP"/>
    <property type="match status" value="1"/>
</dbReference>
<dbReference type="Gene3D" id="3.20.20.140">
    <property type="entry name" value="Metal-dependent hydrolases"/>
    <property type="match status" value="1"/>
</dbReference>
<dbReference type="Proteomes" id="UP001529421">
    <property type="component" value="Unassembled WGS sequence"/>
</dbReference>
<dbReference type="SUPFAM" id="SSF89550">
    <property type="entry name" value="PHP domain-like"/>
    <property type="match status" value="1"/>
</dbReference>
<dbReference type="RefSeq" id="WP_289544775.1">
    <property type="nucleotide sequence ID" value="NZ_JAUDDZ010000004.1"/>
</dbReference>
<comment type="catalytic activity">
    <reaction evidence="7 8">
        <text>L-histidinol phosphate + H2O = L-histidinol + phosphate</text>
        <dbReference type="Rhea" id="RHEA:14465"/>
        <dbReference type="ChEBI" id="CHEBI:15377"/>
        <dbReference type="ChEBI" id="CHEBI:43474"/>
        <dbReference type="ChEBI" id="CHEBI:57699"/>
        <dbReference type="ChEBI" id="CHEBI:57980"/>
        <dbReference type="EC" id="3.1.3.15"/>
    </reaction>
</comment>
<evidence type="ECO:0000313" key="11">
    <source>
        <dbReference type="Proteomes" id="UP001529421"/>
    </source>
</evidence>
<evidence type="ECO:0000256" key="1">
    <source>
        <dbReference type="ARBA" id="ARBA00004970"/>
    </source>
</evidence>
<keyword evidence="6 8" id="KW-0368">Histidine biosynthesis</keyword>
<reference evidence="10 11" key="2">
    <citation type="submission" date="2023-06" db="EMBL/GenBank/DDBJ databases">
        <authorList>
            <person name="Zeman M."/>
            <person name="Kubasova T."/>
            <person name="Jahodarova E."/>
            <person name="Nykrynova M."/>
            <person name="Rychlik I."/>
        </authorList>
    </citation>
    <scope>NUCLEOTIDE SEQUENCE [LARGE SCALE GENOMIC DNA]</scope>
    <source>
        <strain evidence="10 11">154_Feed</strain>
    </source>
</reference>
<dbReference type="InterPro" id="IPR010140">
    <property type="entry name" value="Histidinol_P_phosphatase_HisJ"/>
</dbReference>
<dbReference type="PANTHER" id="PTHR21039:SF0">
    <property type="entry name" value="HISTIDINOL-PHOSPHATASE"/>
    <property type="match status" value="1"/>
</dbReference>
<comment type="caution">
    <text evidence="10">The sequence shown here is derived from an EMBL/GenBank/DDBJ whole genome shotgun (WGS) entry which is preliminary data.</text>
</comment>
<organism evidence="10 11">
    <name type="scientific">Enorma phocaeensis</name>
    <dbReference type="NCBI Taxonomy" id="1871019"/>
    <lineage>
        <taxon>Bacteria</taxon>
        <taxon>Bacillati</taxon>
        <taxon>Actinomycetota</taxon>
        <taxon>Coriobacteriia</taxon>
        <taxon>Coriobacteriales</taxon>
        <taxon>Coriobacteriaceae</taxon>
        <taxon>Enorma</taxon>
    </lineage>
</organism>
<evidence type="ECO:0000256" key="6">
    <source>
        <dbReference type="ARBA" id="ARBA00023102"/>
    </source>
</evidence>
<evidence type="ECO:0000256" key="4">
    <source>
        <dbReference type="ARBA" id="ARBA00022605"/>
    </source>
</evidence>
<dbReference type="InterPro" id="IPR003141">
    <property type="entry name" value="Pol/His_phosphatase_N"/>
</dbReference>
<dbReference type="InterPro" id="IPR016195">
    <property type="entry name" value="Pol/histidinol_Pase-like"/>
</dbReference>
<reference evidence="11" key="1">
    <citation type="submission" date="2023-06" db="EMBL/GenBank/DDBJ databases">
        <title>Identification and characterization of horizontal gene transfer across gut microbiota members of farm animals based on homology search.</title>
        <authorList>
            <person name="Zeman M."/>
            <person name="Kubasova T."/>
            <person name="Jahodarova E."/>
            <person name="Nykrynova M."/>
            <person name="Rychlik I."/>
        </authorList>
    </citation>
    <scope>NUCLEOTIDE SEQUENCE [LARGE SCALE GENOMIC DNA]</scope>
    <source>
        <strain evidence="11">154_Feed</strain>
    </source>
</reference>
<evidence type="ECO:0000256" key="2">
    <source>
        <dbReference type="ARBA" id="ARBA00009152"/>
    </source>
</evidence>
<evidence type="ECO:0000256" key="5">
    <source>
        <dbReference type="ARBA" id="ARBA00022801"/>
    </source>
</evidence>
<evidence type="ECO:0000313" key="10">
    <source>
        <dbReference type="EMBL" id="MDM8274680.1"/>
    </source>
</evidence>
<evidence type="ECO:0000259" key="9">
    <source>
        <dbReference type="SMART" id="SM00481"/>
    </source>
</evidence>
<keyword evidence="11" id="KW-1185">Reference proteome</keyword>
<keyword evidence="4 8" id="KW-0028">Amino-acid biosynthesis</keyword>
<evidence type="ECO:0000256" key="8">
    <source>
        <dbReference type="RuleBase" id="RU366003"/>
    </source>
</evidence>
<accession>A0ABT7V866</accession>
<dbReference type="SMART" id="SM00481">
    <property type="entry name" value="POLIIIAc"/>
    <property type="match status" value="1"/>
</dbReference>
<keyword evidence="5 8" id="KW-0378">Hydrolase</keyword>
<evidence type="ECO:0000256" key="3">
    <source>
        <dbReference type="ARBA" id="ARBA00013085"/>
    </source>
</evidence>
<dbReference type="EC" id="3.1.3.15" evidence="3 8"/>
<sequence>MATPLPARSIVDTHTHTHFSDGVGTFMQNADAAVAAGCRVIVSTDHLTLPRIMNPAGDVQVVEGELAAHRAAWQEAADAHPELEYIYGFECDWYEGCEDNIVRWSEGARVRLGSVHWLGAQDDGAWIDDATDQHIWQELGPDEVWRRYAATWCRACECPLFDTMAHPDLAMRFVNAGFAPTIDLAPLWDEMAACAHDTGKRVELSTAGWRKGVGDYYPAEGLLARFQQAEVPLTVGSDGHMPDDICDGILKAYGHAARFGYRSIDVPRADGSWEAMPIV</sequence>
<dbReference type="EMBL" id="JAUDDZ010000004">
    <property type="protein sequence ID" value="MDM8274680.1"/>
    <property type="molecule type" value="Genomic_DNA"/>
</dbReference>
<protein>
    <recommendedName>
        <fullName evidence="3 8">Histidinol-phosphatase</fullName>
        <shortName evidence="8">HolPase</shortName>
        <ecNumber evidence="3 8">3.1.3.15</ecNumber>
    </recommendedName>
</protein>
<dbReference type="PANTHER" id="PTHR21039">
    <property type="entry name" value="HISTIDINOL PHOSPHATASE-RELATED"/>
    <property type="match status" value="1"/>
</dbReference>
<gene>
    <name evidence="10" type="ORF">QUW28_04100</name>
</gene>
<name>A0ABT7V866_9ACTN</name>
<evidence type="ECO:0000256" key="7">
    <source>
        <dbReference type="ARBA" id="ARBA00049158"/>
    </source>
</evidence>
<comment type="pathway">
    <text evidence="1 8">Amino-acid biosynthesis; L-histidine biosynthesis; L-histidine from 5-phospho-alpha-D-ribose 1-diphosphate: step 8/9.</text>
</comment>